<keyword evidence="1" id="KW-0472">Membrane</keyword>
<keyword evidence="1" id="KW-0812">Transmembrane</keyword>
<keyword evidence="3" id="KW-1185">Reference proteome</keyword>
<organism evidence="2 3">
    <name type="scientific">Vicia faba</name>
    <name type="common">Broad bean</name>
    <name type="synonym">Faba vulgaris</name>
    <dbReference type="NCBI Taxonomy" id="3906"/>
    <lineage>
        <taxon>Eukaryota</taxon>
        <taxon>Viridiplantae</taxon>
        <taxon>Streptophyta</taxon>
        <taxon>Embryophyta</taxon>
        <taxon>Tracheophyta</taxon>
        <taxon>Spermatophyta</taxon>
        <taxon>Magnoliopsida</taxon>
        <taxon>eudicotyledons</taxon>
        <taxon>Gunneridae</taxon>
        <taxon>Pentapetalae</taxon>
        <taxon>rosids</taxon>
        <taxon>fabids</taxon>
        <taxon>Fabales</taxon>
        <taxon>Fabaceae</taxon>
        <taxon>Papilionoideae</taxon>
        <taxon>50 kb inversion clade</taxon>
        <taxon>NPAAA clade</taxon>
        <taxon>Hologalegina</taxon>
        <taxon>IRL clade</taxon>
        <taxon>Fabeae</taxon>
        <taxon>Vicia</taxon>
    </lineage>
</organism>
<dbReference type="Proteomes" id="UP001157006">
    <property type="component" value="Chromosome 1L"/>
</dbReference>
<keyword evidence="1" id="KW-1133">Transmembrane helix</keyword>
<sequence>MSPSPFLFKLSGFTFFCFSHGTDSNPSLIRRHQNFGQSLSVAFVLRLFRHLNISQIPLASTSSQISVSSSSLELRRRYHHKLLLRFLCRASTSRVENDDGRFRDVLDYGGGEEKLMLKDEEAMPKYCKFCEDLQTMMNIINDEVWEVSSLELLMENGLFRKWLGNVFDSWLVLGQLGILFWFTVTGYGMVMAVYSIFLQVPFIS</sequence>
<evidence type="ECO:0000313" key="3">
    <source>
        <dbReference type="Proteomes" id="UP001157006"/>
    </source>
</evidence>
<protein>
    <submittedName>
        <fullName evidence="2">Uncharacterized protein</fullName>
    </submittedName>
</protein>
<accession>A0AAV0YK93</accession>
<evidence type="ECO:0000313" key="2">
    <source>
        <dbReference type="EMBL" id="CAI8586246.1"/>
    </source>
</evidence>
<proteinExistence type="predicted"/>
<dbReference type="EMBL" id="OX451736">
    <property type="protein sequence ID" value="CAI8586246.1"/>
    <property type="molecule type" value="Genomic_DNA"/>
</dbReference>
<dbReference type="AlphaFoldDB" id="A0AAV0YK93"/>
<evidence type="ECO:0000256" key="1">
    <source>
        <dbReference type="SAM" id="Phobius"/>
    </source>
</evidence>
<reference evidence="2 3" key="1">
    <citation type="submission" date="2023-01" db="EMBL/GenBank/DDBJ databases">
        <authorList>
            <person name="Kreplak J."/>
        </authorList>
    </citation>
    <scope>NUCLEOTIDE SEQUENCE [LARGE SCALE GENOMIC DNA]</scope>
</reference>
<feature type="transmembrane region" description="Helical" evidence="1">
    <location>
        <begin position="170"/>
        <end position="197"/>
    </location>
</feature>
<gene>
    <name evidence="2" type="ORF">VFH_I245000</name>
</gene>
<name>A0AAV0YK93_VICFA</name>